<dbReference type="OrthoDB" id="849076at2"/>
<dbReference type="NCBIfam" id="TIGR04183">
    <property type="entry name" value="Por_Secre_tail"/>
    <property type="match status" value="1"/>
</dbReference>
<dbReference type="AlphaFoldDB" id="A0A2S0I004"/>
<evidence type="ECO:0000256" key="3">
    <source>
        <dbReference type="ARBA" id="ARBA00023008"/>
    </source>
</evidence>
<dbReference type="EMBL" id="CP027062">
    <property type="protein sequence ID" value="AVI52251.1"/>
    <property type="molecule type" value="Genomic_DNA"/>
</dbReference>
<protein>
    <submittedName>
        <fullName evidence="7">Uncharacterized protein</fullName>
    </submittedName>
</protein>
<dbReference type="InterPro" id="IPR026444">
    <property type="entry name" value="Secre_tail"/>
</dbReference>
<keyword evidence="8" id="KW-1185">Reference proteome</keyword>
<feature type="domain" description="Blue (type 1) copper" evidence="5">
    <location>
        <begin position="34"/>
        <end position="106"/>
    </location>
</feature>
<evidence type="ECO:0000256" key="4">
    <source>
        <dbReference type="SAM" id="SignalP"/>
    </source>
</evidence>
<reference evidence="7 8" key="1">
    <citation type="submission" date="2018-02" db="EMBL/GenBank/DDBJ databases">
        <title>Genomic analysis of the strain RR4-38 isolated from a seawater recirculating aquaculture system.</title>
        <authorList>
            <person name="Kim Y.-S."/>
            <person name="Jang Y.H."/>
            <person name="Kim K.-H."/>
        </authorList>
    </citation>
    <scope>NUCLEOTIDE SEQUENCE [LARGE SCALE GENOMIC DNA]</scope>
    <source>
        <strain evidence="7 8">RR4-38</strain>
    </source>
</reference>
<evidence type="ECO:0000256" key="1">
    <source>
        <dbReference type="ARBA" id="ARBA00022723"/>
    </source>
</evidence>
<feature type="domain" description="Secretion system C-terminal sorting" evidence="6">
    <location>
        <begin position="122"/>
        <end position="190"/>
    </location>
</feature>
<dbReference type="SUPFAM" id="SSF49503">
    <property type="entry name" value="Cupredoxins"/>
    <property type="match status" value="1"/>
</dbReference>
<evidence type="ECO:0000313" key="7">
    <source>
        <dbReference type="EMBL" id="AVI52251.1"/>
    </source>
</evidence>
<evidence type="ECO:0000256" key="2">
    <source>
        <dbReference type="ARBA" id="ARBA00022729"/>
    </source>
</evidence>
<accession>A0A2S0I004</accession>
<dbReference type="InterPro" id="IPR000923">
    <property type="entry name" value="BlueCu_1"/>
</dbReference>
<feature type="chain" id="PRO_5015509683" evidence="4">
    <location>
        <begin position="19"/>
        <end position="191"/>
    </location>
</feature>
<dbReference type="InterPro" id="IPR008972">
    <property type="entry name" value="Cupredoxin"/>
</dbReference>
<dbReference type="Proteomes" id="UP000238442">
    <property type="component" value="Chromosome"/>
</dbReference>
<dbReference type="RefSeq" id="WP_105217490.1">
    <property type="nucleotide sequence ID" value="NZ_CP027062.1"/>
</dbReference>
<evidence type="ECO:0000259" key="5">
    <source>
        <dbReference type="Pfam" id="PF00127"/>
    </source>
</evidence>
<dbReference type="KEGG" id="aue:C5O00_14230"/>
<sequence>MKKFLLVIALFVTISISAQTTFDIDWEVGVSGAPASPTVEIGDTVRWTWTDGLPHSVTSDPGSQQAFDSGIITGMGTQFSFTFTELGTNDYGCDVHANMVGTVTVQDILSVEEKFVKSLTFYPNPASDQLHIFSLLKIDSYKVHNLAGQLVMQNVDEGNFSTLEVSALQPGIYFVQVNSGDLSHTTKVVIQ</sequence>
<gene>
    <name evidence="7" type="ORF">C5O00_14230</name>
</gene>
<keyword evidence="1" id="KW-0479">Metal-binding</keyword>
<dbReference type="GO" id="GO:0009055">
    <property type="term" value="F:electron transfer activity"/>
    <property type="evidence" value="ECO:0007669"/>
    <property type="project" value="InterPro"/>
</dbReference>
<dbReference type="PANTHER" id="PTHR36507">
    <property type="entry name" value="BLL1555 PROTEIN"/>
    <property type="match status" value="1"/>
</dbReference>
<dbReference type="GO" id="GO:0005507">
    <property type="term" value="F:copper ion binding"/>
    <property type="evidence" value="ECO:0007669"/>
    <property type="project" value="InterPro"/>
</dbReference>
<keyword evidence="2 4" id="KW-0732">Signal</keyword>
<dbReference type="PANTHER" id="PTHR36507:SF1">
    <property type="entry name" value="BLL1555 PROTEIN"/>
    <property type="match status" value="1"/>
</dbReference>
<evidence type="ECO:0000313" key="8">
    <source>
        <dbReference type="Proteomes" id="UP000238442"/>
    </source>
</evidence>
<feature type="signal peptide" evidence="4">
    <location>
        <begin position="1"/>
        <end position="18"/>
    </location>
</feature>
<keyword evidence="3" id="KW-0186">Copper</keyword>
<dbReference type="Pfam" id="PF18962">
    <property type="entry name" value="Por_Secre_tail"/>
    <property type="match status" value="1"/>
</dbReference>
<dbReference type="Pfam" id="PF00127">
    <property type="entry name" value="Copper-bind"/>
    <property type="match status" value="1"/>
</dbReference>
<evidence type="ECO:0000259" key="6">
    <source>
        <dbReference type="Pfam" id="PF18962"/>
    </source>
</evidence>
<name>A0A2S0I004_9FLAO</name>
<dbReference type="Gene3D" id="2.60.40.420">
    <property type="entry name" value="Cupredoxins - blue copper proteins"/>
    <property type="match status" value="1"/>
</dbReference>
<proteinExistence type="predicted"/>
<organism evidence="7 8">
    <name type="scientific">Pukyongia salina</name>
    <dbReference type="NCBI Taxonomy" id="2094025"/>
    <lineage>
        <taxon>Bacteria</taxon>
        <taxon>Pseudomonadati</taxon>
        <taxon>Bacteroidota</taxon>
        <taxon>Flavobacteriia</taxon>
        <taxon>Flavobacteriales</taxon>
        <taxon>Flavobacteriaceae</taxon>
        <taxon>Pukyongia</taxon>
    </lineage>
</organism>
<dbReference type="InterPro" id="IPR052721">
    <property type="entry name" value="ET_Amicyanin"/>
</dbReference>